<proteinExistence type="predicted"/>
<keyword evidence="4 6" id="KW-1133">Transmembrane helix</keyword>
<reference evidence="8 9" key="1">
    <citation type="submission" date="2019-01" db="EMBL/GenBank/DDBJ databases">
        <authorList>
            <person name="Li J."/>
        </authorList>
    </citation>
    <scope>NUCLEOTIDE SEQUENCE [LARGE SCALE GENOMIC DNA]</scope>
    <source>
        <strain evidence="8 9">CCUG 35506</strain>
    </source>
</reference>
<sequence length="75" mass="8511">MDGFFVWNLLAIIVGIAYLAAIVWVVSLIIRSDELNELERWIWAIAVICFPLVGSIVWFAAGPHPFGIRISRDLR</sequence>
<organism evidence="8 9">
    <name type="scientific">Agromyces fucosus</name>
    <dbReference type="NCBI Taxonomy" id="41985"/>
    <lineage>
        <taxon>Bacteria</taxon>
        <taxon>Bacillati</taxon>
        <taxon>Actinomycetota</taxon>
        <taxon>Actinomycetes</taxon>
        <taxon>Micrococcales</taxon>
        <taxon>Microbacteriaceae</taxon>
        <taxon>Agromyces</taxon>
    </lineage>
</organism>
<keyword evidence="9" id="KW-1185">Reference proteome</keyword>
<feature type="domain" description="Cardiolipin synthase N-terminal" evidence="7">
    <location>
        <begin position="21"/>
        <end position="63"/>
    </location>
</feature>
<dbReference type="Pfam" id="PF13396">
    <property type="entry name" value="PLDc_N"/>
    <property type="match status" value="1"/>
</dbReference>
<feature type="transmembrane region" description="Helical" evidence="6">
    <location>
        <begin position="6"/>
        <end position="29"/>
    </location>
</feature>
<dbReference type="EMBL" id="SDPO01000003">
    <property type="protein sequence ID" value="RXZ47387.1"/>
    <property type="molecule type" value="Genomic_DNA"/>
</dbReference>
<gene>
    <name evidence="8" type="ORF">ESP57_12485</name>
</gene>
<dbReference type="InterPro" id="IPR027379">
    <property type="entry name" value="CLS_N"/>
</dbReference>
<evidence type="ECO:0000259" key="7">
    <source>
        <dbReference type="Pfam" id="PF13396"/>
    </source>
</evidence>
<evidence type="ECO:0000256" key="3">
    <source>
        <dbReference type="ARBA" id="ARBA00022692"/>
    </source>
</evidence>
<name>A0A4Q2JMD7_9MICO</name>
<protein>
    <recommendedName>
        <fullName evidence="7">Cardiolipin synthase N-terminal domain-containing protein</fullName>
    </recommendedName>
</protein>
<evidence type="ECO:0000256" key="4">
    <source>
        <dbReference type="ARBA" id="ARBA00022989"/>
    </source>
</evidence>
<evidence type="ECO:0000256" key="1">
    <source>
        <dbReference type="ARBA" id="ARBA00004651"/>
    </source>
</evidence>
<dbReference type="GO" id="GO:0005886">
    <property type="term" value="C:plasma membrane"/>
    <property type="evidence" value="ECO:0007669"/>
    <property type="project" value="UniProtKB-SubCell"/>
</dbReference>
<feature type="transmembrane region" description="Helical" evidence="6">
    <location>
        <begin position="41"/>
        <end position="61"/>
    </location>
</feature>
<accession>A0A4Q2JMD7</accession>
<dbReference type="AlphaFoldDB" id="A0A4Q2JMD7"/>
<comment type="caution">
    <text evidence="8">The sequence shown here is derived from an EMBL/GenBank/DDBJ whole genome shotgun (WGS) entry which is preliminary data.</text>
</comment>
<keyword evidence="3 6" id="KW-0812">Transmembrane</keyword>
<dbReference type="OrthoDB" id="5125212at2"/>
<evidence type="ECO:0000313" key="8">
    <source>
        <dbReference type="EMBL" id="RXZ47387.1"/>
    </source>
</evidence>
<evidence type="ECO:0000256" key="2">
    <source>
        <dbReference type="ARBA" id="ARBA00022475"/>
    </source>
</evidence>
<keyword evidence="2" id="KW-1003">Cell membrane</keyword>
<comment type="subcellular location">
    <subcellularLocation>
        <location evidence="1">Cell membrane</location>
        <topology evidence="1">Multi-pass membrane protein</topology>
    </subcellularLocation>
</comment>
<evidence type="ECO:0000256" key="5">
    <source>
        <dbReference type="ARBA" id="ARBA00023136"/>
    </source>
</evidence>
<keyword evidence="5 6" id="KW-0472">Membrane</keyword>
<evidence type="ECO:0000313" key="9">
    <source>
        <dbReference type="Proteomes" id="UP000292935"/>
    </source>
</evidence>
<evidence type="ECO:0000256" key="6">
    <source>
        <dbReference type="SAM" id="Phobius"/>
    </source>
</evidence>
<dbReference type="RefSeq" id="WP_129231821.1">
    <property type="nucleotide sequence ID" value="NZ_SDPO01000003.1"/>
</dbReference>
<dbReference type="Proteomes" id="UP000292935">
    <property type="component" value="Unassembled WGS sequence"/>
</dbReference>